<protein>
    <recommendedName>
        <fullName evidence="5">Secreted protein</fullName>
    </recommendedName>
</protein>
<feature type="chain" id="PRO_5043328128" description="Secreted protein" evidence="2">
    <location>
        <begin position="27"/>
        <end position="158"/>
    </location>
</feature>
<evidence type="ECO:0000313" key="3">
    <source>
        <dbReference type="EMBL" id="KAJ1115650.1"/>
    </source>
</evidence>
<keyword evidence="4" id="KW-1185">Reference proteome</keyword>
<dbReference type="Proteomes" id="UP001066276">
    <property type="component" value="Chromosome 8"/>
</dbReference>
<keyword evidence="2" id="KW-0732">Signal</keyword>
<accession>A0AAV7NHY0</accession>
<feature type="signal peptide" evidence="2">
    <location>
        <begin position="1"/>
        <end position="26"/>
    </location>
</feature>
<sequence length="158" mass="17415">MLSRMLFCIVHFVLLVSLALLRGLRGEWLVPLQDEESAPGQELQFATFVAAARCSLSPRCSVTSTSLRLLHGFRAGGSRGKTRNQPPAWSRNSQCSHSHPLPVAARLLGSSAKRKCSCKTFPNVSLEGGRKGYKPDQYTTMIGHHNRRHPHVPNTATN</sequence>
<comment type="caution">
    <text evidence="3">The sequence shown here is derived from an EMBL/GenBank/DDBJ whole genome shotgun (WGS) entry which is preliminary data.</text>
</comment>
<proteinExistence type="predicted"/>
<feature type="region of interest" description="Disordered" evidence="1">
    <location>
        <begin position="76"/>
        <end position="95"/>
    </location>
</feature>
<evidence type="ECO:0000256" key="1">
    <source>
        <dbReference type="SAM" id="MobiDB-lite"/>
    </source>
</evidence>
<evidence type="ECO:0000256" key="2">
    <source>
        <dbReference type="SAM" id="SignalP"/>
    </source>
</evidence>
<gene>
    <name evidence="3" type="ORF">NDU88_003872</name>
</gene>
<dbReference type="EMBL" id="JANPWB010000012">
    <property type="protein sequence ID" value="KAJ1115650.1"/>
    <property type="molecule type" value="Genomic_DNA"/>
</dbReference>
<evidence type="ECO:0008006" key="5">
    <source>
        <dbReference type="Google" id="ProtNLM"/>
    </source>
</evidence>
<organism evidence="3 4">
    <name type="scientific">Pleurodeles waltl</name>
    <name type="common">Iberian ribbed newt</name>
    <dbReference type="NCBI Taxonomy" id="8319"/>
    <lineage>
        <taxon>Eukaryota</taxon>
        <taxon>Metazoa</taxon>
        <taxon>Chordata</taxon>
        <taxon>Craniata</taxon>
        <taxon>Vertebrata</taxon>
        <taxon>Euteleostomi</taxon>
        <taxon>Amphibia</taxon>
        <taxon>Batrachia</taxon>
        <taxon>Caudata</taxon>
        <taxon>Salamandroidea</taxon>
        <taxon>Salamandridae</taxon>
        <taxon>Pleurodelinae</taxon>
        <taxon>Pleurodeles</taxon>
    </lineage>
</organism>
<name>A0AAV7NHY0_PLEWA</name>
<feature type="compositionally biased region" description="Polar residues" evidence="1">
    <location>
        <begin position="83"/>
        <end position="95"/>
    </location>
</feature>
<evidence type="ECO:0000313" key="4">
    <source>
        <dbReference type="Proteomes" id="UP001066276"/>
    </source>
</evidence>
<dbReference type="AlphaFoldDB" id="A0AAV7NHY0"/>
<reference evidence="3" key="1">
    <citation type="journal article" date="2022" name="bioRxiv">
        <title>Sequencing and chromosome-scale assembly of the giantPleurodeles waltlgenome.</title>
        <authorList>
            <person name="Brown T."/>
            <person name="Elewa A."/>
            <person name="Iarovenko S."/>
            <person name="Subramanian E."/>
            <person name="Araus A.J."/>
            <person name="Petzold A."/>
            <person name="Susuki M."/>
            <person name="Suzuki K.-i.T."/>
            <person name="Hayashi T."/>
            <person name="Toyoda A."/>
            <person name="Oliveira C."/>
            <person name="Osipova E."/>
            <person name="Leigh N.D."/>
            <person name="Simon A."/>
            <person name="Yun M.H."/>
        </authorList>
    </citation>
    <scope>NUCLEOTIDE SEQUENCE</scope>
    <source>
        <strain evidence="3">20211129_DDA</strain>
        <tissue evidence="3">Liver</tissue>
    </source>
</reference>